<feature type="region of interest" description="Disordered" evidence="1">
    <location>
        <begin position="44"/>
        <end position="316"/>
    </location>
</feature>
<keyword evidence="3" id="KW-1185">Reference proteome</keyword>
<feature type="compositionally biased region" description="Pro residues" evidence="1">
    <location>
        <begin position="49"/>
        <end position="62"/>
    </location>
</feature>
<protein>
    <submittedName>
        <fullName evidence="2">Uncharacterized protein</fullName>
    </submittedName>
</protein>
<feature type="compositionally biased region" description="Basic residues" evidence="1">
    <location>
        <begin position="85"/>
        <end position="96"/>
    </location>
</feature>
<feature type="compositionally biased region" description="Pro residues" evidence="1">
    <location>
        <begin position="139"/>
        <end position="149"/>
    </location>
</feature>
<dbReference type="EMBL" id="QJKF01000017">
    <property type="protein sequence ID" value="PXX57650.1"/>
    <property type="molecule type" value="Genomic_DNA"/>
</dbReference>
<feature type="compositionally biased region" description="Low complexity" evidence="1">
    <location>
        <begin position="295"/>
        <end position="308"/>
    </location>
</feature>
<reference evidence="2 3" key="1">
    <citation type="submission" date="2018-05" db="EMBL/GenBank/DDBJ databases">
        <title>Genomic Encyclopedia of Type Strains, Phase IV (KMG-IV): sequencing the most valuable type-strain genomes for metagenomic binning, comparative biology and taxonomic classification.</title>
        <authorList>
            <person name="Goeker M."/>
        </authorList>
    </citation>
    <scope>NUCLEOTIDE SEQUENCE [LARGE SCALE GENOMIC DNA]</scope>
    <source>
        <strain evidence="2 3">DSM 44704</strain>
    </source>
</reference>
<organism evidence="2 3">
    <name type="scientific">Nocardia tenerifensis</name>
    <dbReference type="NCBI Taxonomy" id="228006"/>
    <lineage>
        <taxon>Bacteria</taxon>
        <taxon>Bacillati</taxon>
        <taxon>Actinomycetota</taxon>
        <taxon>Actinomycetes</taxon>
        <taxon>Mycobacteriales</taxon>
        <taxon>Nocardiaceae</taxon>
        <taxon>Nocardia</taxon>
    </lineage>
</organism>
<evidence type="ECO:0000256" key="1">
    <source>
        <dbReference type="SAM" id="MobiDB-lite"/>
    </source>
</evidence>
<feature type="compositionally biased region" description="Pro residues" evidence="1">
    <location>
        <begin position="218"/>
        <end position="231"/>
    </location>
</feature>
<feature type="compositionally biased region" description="Low complexity" evidence="1">
    <location>
        <begin position="194"/>
        <end position="205"/>
    </location>
</feature>
<accession>A0A318K4B9</accession>
<dbReference type="Proteomes" id="UP000247569">
    <property type="component" value="Unassembled WGS sequence"/>
</dbReference>
<evidence type="ECO:0000313" key="2">
    <source>
        <dbReference type="EMBL" id="PXX57650.1"/>
    </source>
</evidence>
<evidence type="ECO:0000313" key="3">
    <source>
        <dbReference type="Proteomes" id="UP000247569"/>
    </source>
</evidence>
<sequence length="316" mass="33480">MERIRLARCTRVLWGATPTPRPAGFAPGPPPWVASHAAAVGLAGSAAAPPDPLPRSPVPTQPCPRIVGAPDPKPRTRTPSVFRQPRSRARTRRFRSRAPGSPPPLTSPHAAVPSDRRRARPEATHPDPLRGSPATQPRPDSPVPQPRPRIPLHGSPVTQLFPGLANPAATPPDSLPRSPVPQPARGSPVRRPKAAAASRSPSSACRSRHRTPGYPSCSPVPTPRSRPPPWFASPEAAALVARQSRSRGHGPIPVRRSEAAASVHKTRCRAPGPPPRRSGPKAAPTHSIHVEPRPDAASAPAPDPMTSAILPPTMRR</sequence>
<name>A0A318K4B9_9NOCA</name>
<dbReference type="AlphaFoldDB" id="A0A318K4B9"/>
<comment type="caution">
    <text evidence="2">The sequence shown here is derived from an EMBL/GenBank/DDBJ whole genome shotgun (WGS) entry which is preliminary data.</text>
</comment>
<feature type="compositionally biased region" description="Basic and acidic residues" evidence="1">
    <location>
        <begin position="114"/>
        <end position="128"/>
    </location>
</feature>
<feature type="compositionally biased region" description="Pro residues" evidence="1">
    <location>
        <begin position="169"/>
        <end position="182"/>
    </location>
</feature>
<gene>
    <name evidence="2" type="ORF">DFR70_11778</name>
</gene>
<proteinExistence type="predicted"/>